<dbReference type="GO" id="GO:0009094">
    <property type="term" value="P:L-phenylalanine biosynthetic process"/>
    <property type="evidence" value="ECO:0007669"/>
    <property type="project" value="UniProtKB-KW"/>
</dbReference>
<gene>
    <name evidence="24" type="primary">PHA2</name>
    <name evidence="24" type="ORF">H4219_005216</name>
</gene>
<feature type="coiled-coil region" evidence="18">
    <location>
        <begin position="40"/>
        <end position="74"/>
    </location>
</feature>
<sequence>MRLFQALLAASVLMFITTTVNCNNKSTVGFENSRQENMDLEKARLAIASVDRQLVDLLNERARMSLDVAAAKRKSTTALLPSGQEKGQQDQGENAPSDVYVPGQEKKVFNRVMEMNNGPLSDDSVIAIYREIMSASISLQSNVSIGYLGPKGTFTHEAAMKRFGESVAYFPFKTIDDVIEAVVEDKTTYGVIPIENSANGIVVQTLDALAAHQLPIAENPNIRIKGEIYLPVTQCLMSRYQLSAIHKVYSHPQALGQSKKWLDTHLPGVPRVDVDSTAKAAELASAEVSAAAVGNKICATLYGLELLAEGINTDKENTTRFFVISKAISGDGGGGEPTGDDKSFLMFTVDHRQPGALIKALEAFALNNINMTSMNSRPSGQRKWQYIFFVEIEGHKKDPNVEKALQMMAPYCLDLLMLGSYPVQKS</sequence>
<evidence type="ECO:0000256" key="2">
    <source>
        <dbReference type="ARBA" id="ARBA00002364"/>
    </source>
</evidence>
<dbReference type="GO" id="GO:0004664">
    <property type="term" value="F:prephenate dehydratase activity"/>
    <property type="evidence" value="ECO:0007669"/>
    <property type="project" value="UniProtKB-EC"/>
</dbReference>
<organism evidence="24 25">
    <name type="scientific">Mycoemilia scoparia</name>
    <dbReference type="NCBI Taxonomy" id="417184"/>
    <lineage>
        <taxon>Eukaryota</taxon>
        <taxon>Fungi</taxon>
        <taxon>Fungi incertae sedis</taxon>
        <taxon>Zoopagomycota</taxon>
        <taxon>Kickxellomycotina</taxon>
        <taxon>Kickxellomycetes</taxon>
        <taxon>Kickxellales</taxon>
        <taxon>Kickxellaceae</taxon>
        <taxon>Mycoemilia</taxon>
    </lineage>
</organism>
<feature type="compositionally biased region" description="Polar residues" evidence="19">
    <location>
        <begin position="85"/>
        <end position="94"/>
    </location>
</feature>
<evidence type="ECO:0000313" key="24">
    <source>
        <dbReference type="EMBL" id="KAJ1913441.1"/>
    </source>
</evidence>
<dbReference type="Gene3D" id="3.30.70.260">
    <property type="match status" value="1"/>
</dbReference>
<keyword evidence="20" id="KW-0732">Signal</keyword>
<evidence type="ECO:0000256" key="5">
    <source>
        <dbReference type="ARBA" id="ARBA00004817"/>
    </source>
</evidence>
<comment type="caution">
    <text evidence="24">The sequence shown here is derived from an EMBL/GenBank/DDBJ whole genome shotgun (WGS) entry which is preliminary data.</text>
</comment>
<dbReference type="SUPFAM" id="SSF55021">
    <property type="entry name" value="ACT-like"/>
    <property type="match status" value="1"/>
</dbReference>
<comment type="function">
    <text evidence="2">Catalyzes the Claisen rearrangement of chorismate to prephenate and the decarboxylation/dehydration of prephenate to phenylpyruvate.</text>
</comment>
<dbReference type="CDD" id="cd13532">
    <property type="entry name" value="PBP2_PDT_like"/>
    <property type="match status" value="1"/>
</dbReference>
<evidence type="ECO:0000256" key="6">
    <source>
        <dbReference type="ARBA" id="ARBA00013147"/>
    </source>
</evidence>
<feature type="domain" description="Prephenate dehydratase" evidence="22">
    <location>
        <begin position="144"/>
        <end position="326"/>
    </location>
</feature>
<dbReference type="PROSITE" id="PS51171">
    <property type="entry name" value="PREPHENATE_DEHYDR_3"/>
    <property type="match status" value="1"/>
</dbReference>
<protein>
    <recommendedName>
        <fullName evidence="7">Bifunctional chorismate mutase/prephenate dehydratase</fullName>
        <ecNumber evidence="6">4.2.1.51</ecNumber>
    </recommendedName>
    <alternativeName>
        <fullName evidence="16">Chorismate mutase-prephenate dehydratase</fullName>
    </alternativeName>
    <alternativeName>
        <fullName evidence="15">p-protein</fullName>
    </alternativeName>
</protein>
<evidence type="ECO:0000256" key="13">
    <source>
        <dbReference type="ARBA" id="ARBA00023239"/>
    </source>
</evidence>
<evidence type="ECO:0000256" key="20">
    <source>
        <dbReference type="SAM" id="SignalP"/>
    </source>
</evidence>
<dbReference type="EC" id="4.2.1.51" evidence="6"/>
<dbReference type="Pfam" id="PF00800">
    <property type="entry name" value="PDT"/>
    <property type="match status" value="1"/>
</dbReference>
<dbReference type="Gene3D" id="1.20.59.10">
    <property type="entry name" value="Chorismate mutase"/>
    <property type="match status" value="1"/>
</dbReference>
<evidence type="ECO:0000313" key="25">
    <source>
        <dbReference type="Proteomes" id="UP001150538"/>
    </source>
</evidence>
<evidence type="ECO:0000256" key="7">
    <source>
        <dbReference type="ARBA" id="ARBA00014401"/>
    </source>
</evidence>
<reference evidence="24" key="1">
    <citation type="submission" date="2022-07" db="EMBL/GenBank/DDBJ databases">
        <title>Phylogenomic reconstructions and comparative analyses of Kickxellomycotina fungi.</title>
        <authorList>
            <person name="Reynolds N.K."/>
            <person name="Stajich J.E."/>
            <person name="Barry K."/>
            <person name="Grigoriev I.V."/>
            <person name="Crous P."/>
            <person name="Smith M.E."/>
        </authorList>
    </citation>
    <scope>NUCLEOTIDE SEQUENCE</scope>
    <source>
        <strain evidence="24">NBRC 100468</strain>
    </source>
</reference>
<dbReference type="SMART" id="SM00830">
    <property type="entry name" value="CM_2"/>
    <property type="match status" value="1"/>
</dbReference>
<keyword evidence="13 24" id="KW-0456">Lyase</keyword>
<evidence type="ECO:0000256" key="11">
    <source>
        <dbReference type="ARBA" id="ARBA00023222"/>
    </source>
</evidence>
<evidence type="ECO:0000256" key="10">
    <source>
        <dbReference type="ARBA" id="ARBA00023141"/>
    </source>
</evidence>
<feature type="region of interest" description="Disordered" evidence="19">
    <location>
        <begin position="77"/>
        <end position="99"/>
    </location>
</feature>
<keyword evidence="25" id="KW-1185">Reference proteome</keyword>
<dbReference type="Pfam" id="PF01842">
    <property type="entry name" value="ACT"/>
    <property type="match status" value="1"/>
</dbReference>
<accession>A0A9W7ZUK9</accession>
<evidence type="ECO:0000259" key="23">
    <source>
        <dbReference type="PROSITE" id="PS51671"/>
    </source>
</evidence>
<evidence type="ECO:0000256" key="4">
    <source>
        <dbReference type="ARBA" id="ARBA00004741"/>
    </source>
</evidence>
<comment type="catalytic activity">
    <reaction evidence="1">
        <text>chorismate = prephenate</text>
        <dbReference type="Rhea" id="RHEA:13897"/>
        <dbReference type="ChEBI" id="CHEBI:29748"/>
        <dbReference type="ChEBI" id="CHEBI:29934"/>
        <dbReference type="EC" id="5.4.99.5"/>
    </reaction>
</comment>
<dbReference type="PANTHER" id="PTHR21022">
    <property type="entry name" value="PREPHENATE DEHYDRATASE P PROTEIN"/>
    <property type="match status" value="1"/>
</dbReference>
<dbReference type="FunFam" id="3.40.190.10:FF:000034">
    <property type="entry name" value="Chorismate mutase/prephenate dehydratase"/>
    <property type="match status" value="1"/>
</dbReference>
<comment type="pathway">
    <text evidence="5">Metabolic intermediate biosynthesis; prephenate biosynthesis; prephenate from chorismate: step 1/1.</text>
</comment>
<dbReference type="CDD" id="cd04905">
    <property type="entry name" value="ACT_CM-PDT"/>
    <property type="match status" value="1"/>
</dbReference>
<keyword evidence="12" id="KW-0413">Isomerase</keyword>
<evidence type="ECO:0000256" key="18">
    <source>
        <dbReference type="SAM" id="Coils"/>
    </source>
</evidence>
<keyword evidence="11" id="KW-0584">Phenylalanine biosynthesis</keyword>
<evidence type="ECO:0000256" key="12">
    <source>
        <dbReference type="ARBA" id="ARBA00023235"/>
    </source>
</evidence>
<dbReference type="PROSITE" id="PS51168">
    <property type="entry name" value="CHORISMATE_MUT_2"/>
    <property type="match status" value="1"/>
</dbReference>
<keyword evidence="8" id="KW-0963">Cytoplasm</keyword>
<evidence type="ECO:0000256" key="19">
    <source>
        <dbReference type="SAM" id="MobiDB-lite"/>
    </source>
</evidence>
<evidence type="ECO:0000259" key="22">
    <source>
        <dbReference type="PROSITE" id="PS51171"/>
    </source>
</evidence>
<evidence type="ECO:0000256" key="9">
    <source>
        <dbReference type="ARBA" id="ARBA00022605"/>
    </source>
</evidence>
<dbReference type="Gene3D" id="3.40.190.10">
    <property type="entry name" value="Periplasmic binding protein-like II"/>
    <property type="match status" value="2"/>
</dbReference>
<dbReference type="InterPro" id="IPR002701">
    <property type="entry name" value="CM_II_prokaryot"/>
</dbReference>
<dbReference type="OrthoDB" id="983542at2759"/>
<evidence type="ECO:0000259" key="21">
    <source>
        <dbReference type="PROSITE" id="PS51168"/>
    </source>
</evidence>
<dbReference type="GO" id="GO:0005737">
    <property type="term" value="C:cytoplasm"/>
    <property type="evidence" value="ECO:0007669"/>
    <property type="project" value="UniProtKB-SubCell"/>
</dbReference>
<dbReference type="GO" id="GO:0004106">
    <property type="term" value="F:chorismate mutase activity"/>
    <property type="evidence" value="ECO:0007669"/>
    <property type="project" value="UniProtKB-EC"/>
</dbReference>
<dbReference type="InterPro" id="IPR036263">
    <property type="entry name" value="Chorismate_II_sf"/>
</dbReference>
<dbReference type="InterPro" id="IPR002912">
    <property type="entry name" value="ACT_dom"/>
</dbReference>
<name>A0A9W7ZUK9_9FUNG</name>
<evidence type="ECO:0000256" key="16">
    <source>
        <dbReference type="ARBA" id="ARBA00031520"/>
    </source>
</evidence>
<feature type="chain" id="PRO_5040738743" description="Bifunctional chorismate mutase/prephenate dehydratase" evidence="20">
    <location>
        <begin position="23"/>
        <end position="426"/>
    </location>
</feature>
<evidence type="ECO:0000256" key="1">
    <source>
        <dbReference type="ARBA" id="ARBA00000824"/>
    </source>
</evidence>
<keyword evidence="9" id="KW-0028">Amino-acid biosynthesis</keyword>
<dbReference type="GO" id="GO:0046417">
    <property type="term" value="P:chorismate metabolic process"/>
    <property type="evidence" value="ECO:0007669"/>
    <property type="project" value="InterPro"/>
</dbReference>
<evidence type="ECO:0000256" key="15">
    <source>
        <dbReference type="ARBA" id="ARBA00031175"/>
    </source>
</evidence>
<evidence type="ECO:0000256" key="17">
    <source>
        <dbReference type="ARBA" id="ARBA00047848"/>
    </source>
</evidence>
<proteinExistence type="predicted"/>
<feature type="signal peptide" evidence="20">
    <location>
        <begin position="1"/>
        <end position="22"/>
    </location>
</feature>
<comment type="subcellular location">
    <subcellularLocation>
        <location evidence="3">Cytoplasm</location>
    </subcellularLocation>
</comment>
<keyword evidence="10" id="KW-0057">Aromatic amino acid biosynthesis</keyword>
<keyword evidence="18" id="KW-0175">Coiled coil</keyword>
<dbReference type="NCBIfam" id="NF008865">
    <property type="entry name" value="PRK11898.1"/>
    <property type="match status" value="1"/>
</dbReference>
<feature type="domain" description="Chorismate mutase" evidence="21">
    <location>
        <begin position="34"/>
        <end position="144"/>
    </location>
</feature>
<comment type="pathway">
    <text evidence="4">Amino-acid biosynthesis; L-phenylalanine biosynthesis; phenylpyruvate from prephenate: step 1/1.</text>
</comment>
<evidence type="ECO:0000256" key="8">
    <source>
        <dbReference type="ARBA" id="ARBA00022490"/>
    </source>
</evidence>
<dbReference type="InterPro" id="IPR008242">
    <property type="entry name" value="Chor_mutase/pphenate_deHydtase"/>
</dbReference>
<dbReference type="SUPFAM" id="SSF53850">
    <property type="entry name" value="Periplasmic binding protein-like II"/>
    <property type="match status" value="1"/>
</dbReference>
<dbReference type="PANTHER" id="PTHR21022:SF19">
    <property type="entry name" value="PREPHENATE DEHYDRATASE-RELATED"/>
    <property type="match status" value="1"/>
</dbReference>
<dbReference type="Proteomes" id="UP001150538">
    <property type="component" value="Unassembled WGS sequence"/>
</dbReference>
<dbReference type="InterPro" id="IPR001086">
    <property type="entry name" value="Preph_deHydtase"/>
</dbReference>
<feature type="domain" description="ACT" evidence="23">
    <location>
        <begin position="345"/>
        <end position="422"/>
    </location>
</feature>
<dbReference type="PIRSF" id="PIRSF001500">
    <property type="entry name" value="Chor_mut_pdt_Ppr"/>
    <property type="match status" value="1"/>
</dbReference>
<evidence type="ECO:0000256" key="3">
    <source>
        <dbReference type="ARBA" id="ARBA00004496"/>
    </source>
</evidence>
<dbReference type="InterPro" id="IPR045865">
    <property type="entry name" value="ACT-like_dom_sf"/>
</dbReference>
<evidence type="ECO:0000256" key="14">
    <source>
        <dbReference type="ARBA" id="ARBA00023268"/>
    </source>
</evidence>
<dbReference type="EMBL" id="JANBPU010000262">
    <property type="protein sequence ID" value="KAJ1913441.1"/>
    <property type="molecule type" value="Genomic_DNA"/>
</dbReference>
<dbReference type="Pfam" id="PF01817">
    <property type="entry name" value="CM_2"/>
    <property type="match status" value="1"/>
</dbReference>
<dbReference type="AlphaFoldDB" id="A0A9W7ZUK9"/>
<dbReference type="InterPro" id="IPR036979">
    <property type="entry name" value="CM_dom_sf"/>
</dbReference>
<dbReference type="SUPFAM" id="SSF48600">
    <property type="entry name" value="Chorismate mutase II"/>
    <property type="match status" value="1"/>
</dbReference>
<comment type="catalytic activity">
    <reaction evidence="17">
        <text>prephenate + H(+) = 3-phenylpyruvate + CO2 + H2O</text>
        <dbReference type="Rhea" id="RHEA:21648"/>
        <dbReference type="ChEBI" id="CHEBI:15377"/>
        <dbReference type="ChEBI" id="CHEBI:15378"/>
        <dbReference type="ChEBI" id="CHEBI:16526"/>
        <dbReference type="ChEBI" id="CHEBI:18005"/>
        <dbReference type="ChEBI" id="CHEBI:29934"/>
        <dbReference type="EC" id="4.2.1.51"/>
    </reaction>
</comment>
<keyword evidence="14" id="KW-0511">Multifunctional enzyme</keyword>
<dbReference type="PROSITE" id="PS51671">
    <property type="entry name" value="ACT"/>
    <property type="match status" value="1"/>
</dbReference>